<organism evidence="2">
    <name type="scientific">Oryza punctata</name>
    <name type="common">Red rice</name>
    <dbReference type="NCBI Taxonomy" id="4537"/>
    <lineage>
        <taxon>Eukaryota</taxon>
        <taxon>Viridiplantae</taxon>
        <taxon>Streptophyta</taxon>
        <taxon>Embryophyta</taxon>
        <taxon>Tracheophyta</taxon>
        <taxon>Spermatophyta</taxon>
        <taxon>Magnoliopsida</taxon>
        <taxon>Liliopsida</taxon>
        <taxon>Poales</taxon>
        <taxon>Poaceae</taxon>
        <taxon>BOP clade</taxon>
        <taxon>Oryzoideae</taxon>
        <taxon>Oryzeae</taxon>
        <taxon>Oryzinae</taxon>
        <taxon>Oryza</taxon>
    </lineage>
</organism>
<dbReference type="Proteomes" id="UP000026962">
    <property type="component" value="Chromosome 12"/>
</dbReference>
<feature type="compositionally biased region" description="Gly residues" evidence="1">
    <location>
        <begin position="138"/>
        <end position="149"/>
    </location>
</feature>
<evidence type="ECO:0000256" key="1">
    <source>
        <dbReference type="SAM" id="MobiDB-lite"/>
    </source>
</evidence>
<proteinExistence type="predicted"/>
<protein>
    <submittedName>
        <fullName evidence="2">Uncharacterized protein</fullName>
    </submittedName>
</protein>
<feature type="compositionally biased region" description="Basic and acidic residues" evidence="1">
    <location>
        <begin position="205"/>
        <end position="217"/>
    </location>
</feature>
<evidence type="ECO:0000313" key="2">
    <source>
        <dbReference type="EnsemblPlants" id="OPUNC12G10310.1"/>
    </source>
</evidence>
<feature type="compositionally biased region" description="Gly residues" evidence="1">
    <location>
        <begin position="173"/>
        <end position="182"/>
    </location>
</feature>
<feature type="region of interest" description="Disordered" evidence="1">
    <location>
        <begin position="90"/>
        <end position="217"/>
    </location>
</feature>
<reference evidence="2" key="1">
    <citation type="submission" date="2015-04" db="UniProtKB">
        <authorList>
            <consortium name="EnsemblPlants"/>
        </authorList>
    </citation>
    <scope>IDENTIFICATION</scope>
</reference>
<dbReference type="HOGENOM" id="CLU_1274027_0_0_1"/>
<reference evidence="2" key="2">
    <citation type="submission" date="2018-05" db="EMBL/GenBank/DDBJ databases">
        <title>OpunRS2 (Oryza punctata Reference Sequence Version 2).</title>
        <authorList>
            <person name="Zhang J."/>
            <person name="Kudrna D."/>
            <person name="Lee S."/>
            <person name="Talag J."/>
            <person name="Welchert J."/>
            <person name="Wing R.A."/>
        </authorList>
    </citation>
    <scope>NUCLEOTIDE SEQUENCE [LARGE SCALE GENOMIC DNA]</scope>
</reference>
<keyword evidence="3" id="KW-1185">Reference proteome</keyword>
<evidence type="ECO:0000313" key="3">
    <source>
        <dbReference type="Proteomes" id="UP000026962"/>
    </source>
</evidence>
<dbReference type="AlphaFoldDB" id="A0A0E0MM95"/>
<name>A0A0E0MM95_ORYPU</name>
<dbReference type="EnsemblPlants" id="OPUNC12G10310.1">
    <property type="protein sequence ID" value="OPUNC12G10310.1"/>
    <property type="gene ID" value="OPUNC12G10310"/>
</dbReference>
<accession>A0A0E0MM95</accession>
<sequence length="217" mass="23309">MANLNTYHLATWADSANTWNPTRPGSSHENMWLHLNSTQLVSRLTQRPYPIMIIQIHYHLTRFTQNHPSPQSKSFYPPVVYYTVPHVSVSQEKRKRKEGIAKEERQGAAAPCSHGHGRTAAFVGGGARRLRQAAAPEGEGGGELGGAAQGPGSARRQRTASPELGKEREKEGNGGTEVGGSASGSPAAAAMRGEEDSASAAARLPKKEKEGGGWRHL</sequence>
<dbReference type="Gramene" id="OPUNC12G10310.1">
    <property type="protein sequence ID" value="OPUNC12G10310.1"/>
    <property type="gene ID" value="OPUNC12G10310"/>
</dbReference>